<protein>
    <submittedName>
        <fullName evidence="2">Uncharacterized protein</fullName>
    </submittedName>
</protein>
<keyword evidence="1" id="KW-1133">Transmembrane helix</keyword>
<comment type="caution">
    <text evidence="2">The sequence shown here is derived from an EMBL/GenBank/DDBJ whole genome shotgun (WGS) entry which is preliminary data.</text>
</comment>
<dbReference type="Proteomes" id="UP000829685">
    <property type="component" value="Unassembled WGS sequence"/>
</dbReference>
<dbReference type="AlphaFoldDB" id="A0A9P9WWE8"/>
<gene>
    <name evidence="2" type="ORF">JX265_001924</name>
</gene>
<reference evidence="2" key="1">
    <citation type="submission" date="2021-03" db="EMBL/GenBank/DDBJ databases">
        <title>Revisited historic fungal species revealed as producer of novel bioactive compounds through whole genome sequencing and comparative genomics.</title>
        <authorList>
            <person name="Vignolle G.A."/>
            <person name="Hochenegger N."/>
            <person name="Mach R.L."/>
            <person name="Mach-Aigner A.R."/>
            <person name="Javad Rahimi M."/>
            <person name="Salim K.A."/>
            <person name="Chan C.M."/>
            <person name="Lim L.B.L."/>
            <person name="Cai F."/>
            <person name="Druzhinina I.S."/>
            <person name="U'Ren J.M."/>
            <person name="Derntl C."/>
        </authorList>
    </citation>
    <scope>NUCLEOTIDE SEQUENCE</scope>
    <source>
        <strain evidence="2">TUCIM 5799</strain>
    </source>
</reference>
<name>A0A9P9WWE8_9PEZI</name>
<sequence length="84" mass="9551">MVVGAIVALFAKYTALLLVPYFLLLISYRIFFHPYRNFPGPAAAKASDSYASFYALSRRLDWATFRDQAVYGKLGTRASEKSRY</sequence>
<proteinExistence type="predicted"/>
<accession>A0A9P9WWE8</accession>
<keyword evidence="1" id="KW-0472">Membrane</keyword>
<dbReference type="EMBL" id="JAFIMR010000003">
    <property type="protein sequence ID" value="KAI1880303.1"/>
    <property type="molecule type" value="Genomic_DNA"/>
</dbReference>
<organism evidence="2 3">
    <name type="scientific">Neoarthrinium moseri</name>
    <dbReference type="NCBI Taxonomy" id="1658444"/>
    <lineage>
        <taxon>Eukaryota</taxon>
        <taxon>Fungi</taxon>
        <taxon>Dikarya</taxon>
        <taxon>Ascomycota</taxon>
        <taxon>Pezizomycotina</taxon>
        <taxon>Sordariomycetes</taxon>
        <taxon>Xylariomycetidae</taxon>
        <taxon>Amphisphaeriales</taxon>
        <taxon>Apiosporaceae</taxon>
        <taxon>Neoarthrinium</taxon>
    </lineage>
</organism>
<evidence type="ECO:0000313" key="3">
    <source>
        <dbReference type="Proteomes" id="UP000829685"/>
    </source>
</evidence>
<keyword evidence="3" id="KW-1185">Reference proteome</keyword>
<feature type="transmembrane region" description="Helical" evidence="1">
    <location>
        <begin position="6"/>
        <end position="26"/>
    </location>
</feature>
<evidence type="ECO:0000313" key="2">
    <source>
        <dbReference type="EMBL" id="KAI1880303.1"/>
    </source>
</evidence>
<evidence type="ECO:0000256" key="1">
    <source>
        <dbReference type="SAM" id="Phobius"/>
    </source>
</evidence>
<keyword evidence="1" id="KW-0812">Transmembrane</keyword>